<dbReference type="Proteomes" id="UP000034849">
    <property type="component" value="Unassembled WGS sequence"/>
</dbReference>
<protein>
    <recommendedName>
        <fullName evidence="4">Translation initiation factor IF-3</fullName>
    </recommendedName>
</protein>
<dbReference type="PANTHER" id="PTHR10938">
    <property type="entry name" value="TRANSLATION INITIATION FACTOR IF-3"/>
    <property type="match status" value="1"/>
</dbReference>
<dbReference type="GO" id="GO:0032790">
    <property type="term" value="P:ribosome disassembly"/>
    <property type="evidence" value="ECO:0007669"/>
    <property type="project" value="TreeGrafter"/>
</dbReference>
<dbReference type="InterPro" id="IPR019815">
    <property type="entry name" value="Translation_initiation_fac_3_C"/>
</dbReference>
<evidence type="ECO:0000259" key="6">
    <source>
        <dbReference type="Pfam" id="PF05198"/>
    </source>
</evidence>
<keyword evidence="3" id="KW-0648">Protein biosynthesis</keyword>
<dbReference type="GO" id="GO:0005737">
    <property type="term" value="C:cytoplasm"/>
    <property type="evidence" value="ECO:0007669"/>
    <property type="project" value="UniProtKB-ARBA"/>
</dbReference>
<keyword evidence="2 7" id="KW-0396">Initiation factor</keyword>
<evidence type="ECO:0000256" key="1">
    <source>
        <dbReference type="ARBA" id="ARBA00005439"/>
    </source>
</evidence>
<dbReference type="Pfam" id="PF05198">
    <property type="entry name" value="IF3_N"/>
    <property type="match status" value="1"/>
</dbReference>
<evidence type="ECO:0000313" key="8">
    <source>
        <dbReference type="Proteomes" id="UP000034849"/>
    </source>
</evidence>
<dbReference type="EMBL" id="LBSX01000016">
    <property type="protein sequence ID" value="KKQ27030.1"/>
    <property type="molecule type" value="Genomic_DNA"/>
</dbReference>
<accession>A0A0G0GLK0</accession>
<gene>
    <name evidence="7" type="ORF">US42_C0016G0015</name>
</gene>
<dbReference type="Gene3D" id="3.10.20.80">
    <property type="entry name" value="Translation initiation factor 3 (IF-3), N-terminal domain"/>
    <property type="match status" value="1"/>
</dbReference>
<dbReference type="InterPro" id="IPR019814">
    <property type="entry name" value="Translation_initiation_fac_3_N"/>
</dbReference>
<dbReference type="NCBIfam" id="TIGR00168">
    <property type="entry name" value="infC"/>
    <property type="match status" value="1"/>
</dbReference>
<feature type="domain" description="Translation initiation factor 3 N-terminal" evidence="6">
    <location>
        <begin position="19"/>
        <end position="87"/>
    </location>
</feature>
<dbReference type="PANTHER" id="PTHR10938:SF0">
    <property type="entry name" value="TRANSLATION INITIATION FACTOR IF-3, MITOCHONDRIAL"/>
    <property type="match status" value="1"/>
</dbReference>
<sequence length="182" mass="20838">MRISRKKRPDKPLIPFYNVNSNIKVLEVRVLDLEGNNVGVMTTEAAIALAAEKEMDLVEINPKADPPVCKLIDFSHFKYQKEKELRKQKAGAHESETKGIRLSIRISEHDLGVRLDQAEKFLGRGDKVKPELILRGRENTQPQIAFAVVKKFYDSLAAKMEIRYEQEPIKQANKIMAIISRR</sequence>
<feature type="domain" description="Translation initiation factor 3 C-terminal" evidence="5">
    <location>
        <begin position="96"/>
        <end position="179"/>
    </location>
</feature>
<dbReference type="Gene3D" id="3.30.110.10">
    <property type="entry name" value="Translation initiation factor 3 (IF-3), C-terminal domain"/>
    <property type="match status" value="1"/>
</dbReference>
<dbReference type="InterPro" id="IPR001288">
    <property type="entry name" value="Translation_initiation_fac_3"/>
</dbReference>
<dbReference type="SUPFAM" id="SSF55200">
    <property type="entry name" value="Translation initiation factor IF3, C-terminal domain"/>
    <property type="match status" value="1"/>
</dbReference>
<name>A0A0G0GLK0_9BACT</name>
<reference evidence="7 8" key="1">
    <citation type="journal article" date="2015" name="Nature">
        <title>rRNA introns, odd ribosomes, and small enigmatic genomes across a large radiation of phyla.</title>
        <authorList>
            <person name="Brown C.T."/>
            <person name="Hug L.A."/>
            <person name="Thomas B.C."/>
            <person name="Sharon I."/>
            <person name="Castelle C.J."/>
            <person name="Singh A."/>
            <person name="Wilkins M.J."/>
            <person name="Williams K.H."/>
            <person name="Banfield J.F."/>
        </authorList>
    </citation>
    <scope>NUCLEOTIDE SEQUENCE [LARGE SCALE GENOMIC DNA]</scope>
</reference>
<evidence type="ECO:0000259" key="5">
    <source>
        <dbReference type="Pfam" id="PF00707"/>
    </source>
</evidence>
<dbReference type="GO" id="GO:0003743">
    <property type="term" value="F:translation initiation factor activity"/>
    <property type="evidence" value="ECO:0007669"/>
    <property type="project" value="UniProtKB-UniRule"/>
</dbReference>
<proteinExistence type="inferred from homology"/>
<dbReference type="InterPro" id="IPR036787">
    <property type="entry name" value="T_IF-3_N_sf"/>
</dbReference>
<dbReference type="AlphaFoldDB" id="A0A0G0GLK0"/>
<dbReference type="STRING" id="1619046.US42_C0016G0015"/>
<dbReference type="SUPFAM" id="SSF54364">
    <property type="entry name" value="Translation initiation factor IF3, N-terminal domain"/>
    <property type="match status" value="1"/>
</dbReference>
<comment type="caution">
    <text evidence="7">The sequence shown here is derived from an EMBL/GenBank/DDBJ whole genome shotgun (WGS) entry which is preliminary data.</text>
</comment>
<organism evidence="7 8">
    <name type="scientific">Candidatus Magasanikbacteria bacterium GW2011_GWC2_37_14</name>
    <dbReference type="NCBI Taxonomy" id="1619046"/>
    <lineage>
        <taxon>Bacteria</taxon>
        <taxon>Candidatus Magasanikiibacteriota</taxon>
    </lineage>
</organism>
<evidence type="ECO:0000256" key="2">
    <source>
        <dbReference type="ARBA" id="ARBA00022540"/>
    </source>
</evidence>
<dbReference type="GO" id="GO:0043022">
    <property type="term" value="F:ribosome binding"/>
    <property type="evidence" value="ECO:0007669"/>
    <property type="project" value="TreeGrafter"/>
</dbReference>
<dbReference type="InterPro" id="IPR036788">
    <property type="entry name" value="T_IF-3_C_sf"/>
</dbReference>
<dbReference type="Pfam" id="PF00707">
    <property type="entry name" value="IF3_C"/>
    <property type="match status" value="1"/>
</dbReference>
<evidence type="ECO:0000256" key="3">
    <source>
        <dbReference type="ARBA" id="ARBA00022917"/>
    </source>
</evidence>
<evidence type="ECO:0000256" key="4">
    <source>
        <dbReference type="NCBIfam" id="TIGR00168"/>
    </source>
</evidence>
<comment type="similarity">
    <text evidence="1">Belongs to the IF-3 family.</text>
</comment>
<evidence type="ECO:0000313" key="7">
    <source>
        <dbReference type="EMBL" id="KKQ27030.1"/>
    </source>
</evidence>